<keyword evidence="1" id="KW-0472">Membrane</keyword>
<feature type="transmembrane region" description="Helical" evidence="1">
    <location>
        <begin position="67"/>
        <end position="92"/>
    </location>
</feature>
<keyword evidence="3" id="KW-1185">Reference proteome</keyword>
<organism evidence="2 3">
    <name type="scientific">Rhodopirellula halodulae</name>
    <dbReference type="NCBI Taxonomy" id="2894198"/>
    <lineage>
        <taxon>Bacteria</taxon>
        <taxon>Pseudomonadati</taxon>
        <taxon>Planctomycetota</taxon>
        <taxon>Planctomycetia</taxon>
        <taxon>Pirellulales</taxon>
        <taxon>Pirellulaceae</taxon>
        <taxon>Rhodopirellula</taxon>
    </lineage>
</organism>
<dbReference type="EMBL" id="JAJKFW010000003">
    <property type="protein sequence ID" value="MCC9640695.1"/>
    <property type="molecule type" value="Genomic_DNA"/>
</dbReference>
<evidence type="ECO:0000256" key="1">
    <source>
        <dbReference type="SAM" id="Phobius"/>
    </source>
</evidence>
<keyword evidence="1" id="KW-0812">Transmembrane</keyword>
<protein>
    <submittedName>
        <fullName evidence="2">Uncharacterized protein</fullName>
    </submittedName>
</protein>
<sequence length="175" mass="19414">MINPYAVASPASEHHGGANENRVHWRRPVTHVHAVAIGVGVAMICPVYLSFSWYASLGFVWAANNAYLMWAFVVPGLVAIGMGWLAASVIPAIRYRAILNYPMLLPFVVLTALFSTMFTLLGFGYLNQTFQLGPYRLTMLSVFHSVIVGTAVFLHLFLRPVRRDSLGEMCREPSV</sequence>
<dbReference type="Proteomes" id="UP001430306">
    <property type="component" value="Unassembled WGS sequence"/>
</dbReference>
<reference evidence="2" key="1">
    <citation type="submission" date="2021-11" db="EMBL/GenBank/DDBJ databases">
        <title>Genome sequence.</title>
        <authorList>
            <person name="Sun Q."/>
        </authorList>
    </citation>
    <scope>NUCLEOTIDE SEQUENCE</scope>
    <source>
        <strain evidence="2">JC740</strain>
    </source>
</reference>
<accession>A0ABS8NAV1</accession>
<keyword evidence="1" id="KW-1133">Transmembrane helix</keyword>
<evidence type="ECO:0000313" key="3">
    <source>
        <dbReference type="Proteomes" id="UP001430306"/>
    </source>
</evidence>
<evidence type="ECO:0000313" key="2">
    <source>
        <dbReference type="EMBL" id="MCC9640695.1"/>
    </source>
</evidence>
<feature type="transmembrane region" description="Helical" evidence="1">
    <location>
        <begin position="104"/>
        <end position="126"/>
    </location>
</feature>
<comment type="caution">
    <text evidence="2">The sequence shown here is derived from an EMBL/GenBank/DDBJ whole genome shotgun (WGS) entry which is preliminary data.</text>
</comment>
<gene>
    <name evidence="2" type="ORF">LOC71_00290</name>
</gene>
<proteinExistence type="predicted"/>
<name>A0ABS8NAV1_9BACT</name>
<dbReference type="RefSeq" id="WP_230270285.1">
    <property type="nucleotide sequence ID" value="NZ_JAJKFW010000003.1"/>
</dbReference>
<feature type="transmembrane region" description="Helical" evidence="1">
    <location>
        <begin position="32"/>
        <end position="55"/>
    </location>
</feature>
<feature type="transmembrane region" description="Helical" evidence="1">
    <location>
        <begin position="138"/>
        <end position="158"/>
    </location>
</feature>